<dbReference type="SUPFAM" id="SSF52200">
    <property type="entry name" value="Toll/Interleukin receptor TIR domain"/>
    <property type="match status" value="2"/>
</dbReference>
<feature type="region of interest" description="Disordered" evidence="1">
    <location>
        <begin position="503"/>
        <end position="530"/>
    </location>
</feature>
<feature type="compositionally biased region" description="Basic and acidic residues" evidence="1">
    <location>
        <begin position="503"/>
        <end position="512"/>
    </location>
</feature>
<comment type="caution">
    <text evidence="2">The sequence shown here is derived from an EMBL/GenBank/DDBJ whole genome shotgun (WGS) entry which is preliminary data.</text>
</comment>
<evidence type="ECO:0000313" key="3">
    <source>
        <dbReference type="Proteomes" id="UP000683360"/>
    </source>
</evidence>
<name>A0A8S3QWH8_MYTED</name>
<accession>A0A8S3QWH8</accession>
<reference evidence="2" key="1">
    <citation type="submission" date="2021-03" db="EMBL/GenBank/DDBJ databases">
        <authorList>
            <person name="Bekaert M."/>
        </authorList>
    </citation>
    <scope>NUCLEOTIDE SEQUENCE</scope>
</reference>
<evidence type="ECO:0000313" key="2">
    <source>
        <dbReference type="EMBL" id="CAG2199988.1"/>
    </source>
</evidence>
<organism evidence="2 3">
    <name type="scientific">Mytilus edulis</name>
    <name type="common">Blue mussel</name>
    <dbReference type="NCBI Taxonomy" id="6550"/>
    <lineage>
        <taxon>Eukaryota</taxon>
        <taxon>Metazoa</taxon>
        <taxon>Spiralia</taxon>
        <taxon>Lophotrochozoa</taxon>
        <taxon>Mollusca</taxon>
        <taxon>Bivalvia</taxon>
        <taxon>Autobranchia</taxon>
        <taxon>Pteriomorphia</taxon>
        <taxon>Mytilida</taxon>
        <taxon>Mytiloidea</taxon>
        <taxon>Mytilidae</taxon>
        <taxon>Mytilinae</taxon>
        <taxon>Mytilus</taxon>
    </lineage>
</organism>
<dbReference type="Gene3D" id="3.40.50.10140">
    <property type="entry name" value="Toll/interleukin-1 receptor homology (TIR) domain"/>
    <property type="match status" value="1"/>
</dbReference>
<dbReference type="PANTHER" id="PTHR47508:SF1">
    <property type="entry name" value="NON-SPECIFIC SERINE_THREONINE PROTEIN KINASE"/>
    <property type="match status" value="1"/>
</dbReference>
<proteinExistence type="predicted"/>
<keyword evidence="3" id="KW-1185">Reference proteome</keyword>
<evidence type="ECO:0008006" key="4">
    <source>
        <dbReference type="Google" id="ProtNLM"/>
    </source>
</evidence>
<dbReference type="Proteomes" id="UP000683360">
    <property type="component" value="Unassembled WGS sequence"/>
</dbReference>
<protein>
    <recommendedName>
        <fullName evidence="4">TIR domain-containing protein</fullName>
    </recommendedName>
</protein>
<feature type="compositionally biased region" description="Basic and acidic residues" evidence="1">
    <location>
        <begin position="521"/>
        <end position="530"/>
    </location>
</feature>
<evidence type="ECO:0000256" key="1">
    <source>
        <dbReference type="SAM" id="MobiDB-lite"/>
    </source>
</evidence>
<dbReference type="OrthoDB" id="10252328at2759"/>
<gene>
    <name evidence="2" type="ORF">MEDL_14683</name>
</gene>
<dbReference type="InterPro" id="IPR035897">
    <property type="entry name" value="Toll_tir_struct_dom_sf"/>
</dbReference>
<dbReference type="AlphaFoldDB" id="A0A8S3QWH8"/>
<dbReference type="PANTHER" id="PTHR47508">
    <property type="entry name" value="SAM DOMAIN-CONTAINING PROTEIN-RELATED"/>
    <property type="match status" value="1"/>
</dbReference>
<dbReference type="EMBL" id="CAJPWZ010000730">
    <property type="protein sequence ID" value="CAG2199988.1"/>
    <property type="molecule type" value="Genomic_DNA"/>
</dbReference>
<sequence>MGELLNNIPDNRESEFDVQIQQSIGTLQEIKTNMAYEHDVAIIYSQDDIPPKTKVEQMVDPRKIHEDLKQEGFNCWFPEKVDKTTELENAEAIMNAKVLVICMSERFTTDTKCRKIFTYATEQFHKPLAVAVLDETQEWRQTDIGFKIGNPKMAMIKNVKRYGKKIKDLIDIIKNHIHIQDIGKIGLYQAITVGLQHSKVLVVCVSDEYLKSDACMMEARFGVDNLQMPMVVCVVGTGKAWKTSEEEIELIQRKFMRRIVQITSADDLEIELPKLMVFDFVKTVSDNKTTSNDKDRDMQSQMMDGEWSSTSQLLLTRSRKMSRNIDNMKFDTSQEDDGWKVEDFCIRVICEDEQGWHLVDGPLFKIDRTSDEIYKTLKDAAPFLARIYAVLKQSSISLNCLSSKKGEKYLNFIRQEGVEYKNFSDAYKVIHNIILESEVKDDMFSPLVSCYLPSGKIGWLCKDHQRKAGITKLQIGTSRINNSLELIFEEDKLLNLQIKQEMSDPGKETNIEKKRRKNKMKVMEKMEEKY</sequence>